<evidence type="ECO:0000313" key="7">
    <source>
        <dbReference type="EMBL" id="QSG01245.1"/>
    </source>
</evidence>
<dbReference type="EMBL" id="CP064786">
    <property type="protein sequence ID" value="QSG01245.1"/>
    <property type="molecule type" value="Genomic_DNA"/>
</dbReference>
<dbReference type="InterPro" id="IPR019533">
    <property type="entry name" value="Peptidase_S26"/>
</dbReference>
<feature type="compositionally biased region" description="Polar residues" evidence="5">
    <location>
        <begin position="53"/>
        <end position="69"/>
    </location>
</feature>
<evidence type="ECO:0000256" key="6">
    <source>
        <dbReference type="SAM" id="Phobius"/>
    </source>
</evidence>
<proteinExistence type="predicted"/>
<evidence type="ECO:0000256" key="3">
    <source>
        <dbReference type="ARBA" id="ARBA00022989"/>
    </source>
</evidence>
<organism evidence="7 8">
    <name type="scientific">Natranaeroarchaeum sulfidigenes</name>
    <dbReference type="NCBI Taxonomy" id="2784880"/>
    <lineage>
        <taxon>Archaea</taxon>
        <taxon>Methanobacteriati</taxon>
        <taxon>Methanobacteriota</taxon>
        <taxon>Stenosarchaea group</taxon>
        <taxon>Halobacteria</taxon>
        <taxon>Halobacteriales</taxon>
        <taxon>Natronoarchaeaceae</taxon>
        <taxon>Natranaeroarchaeum</taxon>
    </lineage>
</organism>
<dbReference type="KEGG" id="hara:AArcS_0002"/>
<dbReference type="InterPro" id="IPR036286">
    <property type="entry name" value="LexA/Signal_pep-like_sf"/>
</dbReference>
<protein>
    <submittedName>
        <fullName evidence="7">Signal peptidase I</fullName>
    </submittedName>
</protein>
<dbReference type="InterPro" id="IPR001733">
    <property type="entry name" value="Peptidase_S26B"/>
</dbReference>
<name>A0A897MSP6_9EURY</name>
<feature type="compositionally biased region" description="Low complexity" evidence="5">
    <location>
        <begin position="70"/>
        <end position="82"/>
    </location>
</feature>
<accession>A0A897MSP6</accession>
<reference evidence="7" key="1">
    <citation type="submission" date="2020-11" db="EMBL/GenBank/DDBJ databases">
        <title>Carbohydrate-dependent, anaerobic sulfur respiration: A novel catabolism in halophilic archaea.</title>
        <authorList>
            <person name="Sorokin D.Y."/>
            <person name="Messina E."/>
            <person name="Smedile F."/>
            <person name="La Cono V."/>
            <person name="Hallsworth J.E."/>
            <person name="Yakimov M.M."/>
        </authorList>
    </citation>
    <scope>NUCLEOTIDE SEQUENCE</scope>
    <source>
        <strain evidence="7">AArc-S</strain>
    </source>
</reference>
<evidence type="ECO:0000256" key="5">
    <source>
        <dbReference type="SAM" id="MobiDB-lite"/>
    </source>
</evidence>
<feature type="transmembrane region" description="Helical" evidence="6">
    <location>
        <begin position="112"/>
        <end position="133"/>
    </location>
</feature>
<sequence>MNDRRDGDKHDPPFPSDGGDGDGDSSLDGPTPSSSDGVGSDAPHGDGVDPDGSSEQSQENTETAISGQRSDSTATASTGGTDSDSDVPPPSENPVRWFLNTRNGSVLLFKDIASSIAIVAVIGLVLFTISGVWPPLVAIESGSMEPHMQKGDLVFLMENERLASSEAVAAGVVTHEVGQQTGYTKFGDYGDVIIFRPDGQERTPIIHRAHLYVEEGENWYDRADGDHLQADSCDDLTSCPAPHDGFVTKGDNPTTNQHYDQDNRYQIVKPEWVEGTAEVRVPYLGCIRLEFSGAASCRP</sequence>
<keyword evidence="8" id="KW-1185">Reference proteome</keyword>
<gene>
    <name evidence="7" type="primary">lepB</name>
    <name evidence="7" type="ORF">AArcS_0002</name>
</gene>
<feature type="compositionally biased region" description="Low complexity" evidence="5">
    <location>
        <begin position="26"/>
        <end position="37"/>
    </location>
</feature>
<dbReference type="PANTHER" id="PTHR10806">
    <property type="entry name" value="SIGNAL PEPTIDASE COMPLEX CATALYTIC SUBUNIT SEC11"/>
    <property type="match status" value="1"/>
</dbReference>
<keyword evidence="3 6" id="KW-1133">Transmembrane helix</keyword>
<keyword evidence="4 6" id="KW-0472">Membrane</keyword>
<dbReference type="RefSeq" id="WP_238478384.1">
    <property type="nucleotide sequence ID" value="NZ_CP064786.1"/>
</dbReference>
<dbReference type="GO" id="GO:0004252">
    <property type="term" value="F:serine-type endopeptidase activity"/>
    <property type="evidence" value="ECO:0007669"/>
    <property type="project" value="InterPro"/>
</dbReference>
<comment type="subcellular location">
    <subcellularLocation>
        <location evidence="1">Membrane</location>
    </subcellularLocation>
</comment>
<dbReference type="SUPFAM" id="SSF51306">
    <property type="entry name" value="LexA/Signal peptidase"/>
    <property type="match status" value="1"/>
</dbReference>
<dbReference type="PANTHER" id="PTHR10806:SF6">
    <property type="entry name" value="SIGNAL PEPTIDASE COMPLEX CATALYTIC SUBUNIT SEC11"/>
    <property type="match status" value="1"/>
</dbReference>
<evidence type="ECO:0000256" key="1">
    <source>
        <dbReference type="ARBA" id="ARBA00004370"/>
    </source>
</evidence>
<dbReference type="CDD" id="cd06530">
    <property type="entry name" value="S26_SPase_I"/>
    <property type="match status" value="1"/>
</dbReference>
<feature type="region of interest" description="Disordered" evidence="5">
    <location>
        <begin position="1"/>
        <end position="96"/>
    </location>
</feature>
<evidence type="ECO:0000256" key="2">
    <source>
        <dbReference type="ARBA" id="ARBA00022692"/>
    </source>
</evidence>
<dbReference type="AlphaFoldDB" id="A0A897MSP6"/>
<dbReference type="GO" id="GO:0016020">
    <property type="term" value="C:membrane"/>
    <property type="evidence" value="ECO:0007669"/>
    <property type="project" value="UniProtKB-SubCell"/>
</dbReference>
<feature type="compositionally biased region" description="Basic and acidic residues" evidence="5">
    <location>
        <begin position="1"/>
        <end position="12"/>
    </location>
</feature>
<evidence type="ECO:0000313" key="8">
    <source>
        <dbReference type="Proteomes" id="UP000663586"/>
    </source>
</evidence>
<evidence type="ECO:0000256" key="4">
    <source>
        <dbReference type="ARBA" id="ARBA00023136"/>
    </source>
</evidence>
<dbReference type="GO" id="GO:0006465">
    <property type="term" value="P:signal peptide processing"/>
    <property type="evidence" value="ECO:0007669"/>
    <property type="project" value="InterPro"/>
</dbReference>
<dbReference type="Proteomes" id="UP000663586">
    <property type="component" value="Chromosome"/>
</dbReference>
<dbReference type="GeneID" id="70683393"/>
<keyword evidence="2 6" id="KW-0812">Transmembrane</keyword>